<reference evidence="8 9" key="1">
    <citation type="submission" date="2020-10" db="EMBL/GenBank/DDBJ databases">
        <title>Complete genome sequence of Corynebacterium jeddahense DSM 45997, type strain of Corynebacterium jeddahense.</title>
        <authorList>
            <person name="Busche T."/>
            <person name="Kalinowski J."/>
            <person name="Ruckert C."/>
        </authorList>
    </citation>
    <scope>NUCLEOTIDE SEQUENCE [LARGE SCALE GENOMIC DNA]</scope>
    <source>
        <strain evidence="8 9">DSM 45997</strain>
    </source>
</reference>
<name>A0ABY7UJ55_9CORY</name>
<organism evidence="8 9">
    <name type="scientific">Corynebacterium jeddahense</name>
    <dbReference type="NCBI Taxonomy" id="1414719"/>
    <lineage>
        <taxon>Bacteria</taxon>
        <taxon>Bacillati</taxon>
        <taxon>Actinomycetota</taxon>
        <taxon>Actinomycetes</taxon>
        <taxon>Mycobacteriales</taxon>
        <taxon>Corynebacteriaceae</taxon>
        <taxon>Corynebacterium</taxon>
    </lineage>
</organism>
<dbReference type="Gene3D" id="3.60.120.10">
    <property type="entry name" value="Anthranilate synthase"/>
    <property type="match status" value="1"/>
</dbReference>
<evidence type="ECO:0000259" key="7">
    <source>
        <dbReference type="Pfam" id="PF00425"/>
    </source>
</evidence>
<proteinExistence type="inferred from homology"/>
<evidence type="ECO:0000256" key="1">
    <source>
        <dbReference type="ARBA" id="ARBA00000799"/>
    </source>
</evidence>
<protein>
    <recommendedName>
        <fullName evidence="3">isochorismate synthase</fullName>
        <ecNumber evidence="3">5.4.4.2</ecNumber>
    </recommendedName>
    <alternativeName>
        <fullName evidence="5">Isochorismate mutase</fullName>
    </alternativeName>
</protein>
<evidence type="ECO:0000256" key="3">
    <source>
        <dbReference type="ARBA" id="ARBA00012824"/>
    </source>
</evidence>
<evidence type="ECO:0000256" key="2">
    <source>
        <dbReference type="ARBA" id="ARBA00005297"/>
    </source>
</evidence>
<evidence type="ECO:0000313" key="8">
    <source>
        <dbReference type="EMBL" id="WCZ38767.1"/>
    </source>
</evidence>
<dbReference type="SUPFAM" id="SSF56322">
    <property type="entry name" value="ADC synthase"/>
    <property type="match status" value="1"/>
</dbReference>
<dbReference type="InterPro" id="IPR004561">
    <property type="entry name" value="IsoChor_synthase"/>
</dbReference>
<dbReference type="EC" id="5.4.4.2" evidence="3"/>
<dbReference type="Pfam" id="PF00425">
    <property type="entry name" value="Chorismate_bind"/>
    <property type="match status" value="1"/>
</dbReference>
<evidence type="ECO:0000256" key="6">
    <source>
        <dbReference type="SAM" id="MobiDB-lite"/>
    </source>
</evidence>
<dbReference type="InterPro" id="IPR015890">
    <property type="entry name" value="Chorismate_C"/>
</dbReference>
<evidence type="ECO:0000256" key="5">
    <source>
        <dbReference type="ARBA" id="ARBA00041564"/>
    </source>
</evidence>
<dbReference type="NCBIfam" id="TIGR00543">
    <property type="entry name" value="isochor_syn"/>
    <property type="match status" value="1"/>
</dbReference>
<dbReference type="Proteomes" id="UP001218071">
    <property type="component" value="Chromosome"/>
</dbReference>
<evidence type="ECO:0000256" key="4">
    <source>
        <dbReference type="ARBA" id="ARBA00023235"/>
    </source>
</evidence>
<dbReference type="PANTHER" id="PTHR42839">
    <property type="entry name" value="ISOCHORISMATE SYNTHASE ENTC"/>
    <property type="match status" value="1"/>
</dbReference>
<dbReference type="InterPro" id="IPR005801">
    <property type="entry name" value="ADC_synthase"/>
</dbReference>
<feature type="region of interest" description="Disordered" evidence="6">
    <location>
        <begin position="1"/>
        <end position="45"/>
    </location>
</feature>
<keyword evidence="9" id="KW-1185">Reference proteome</keyword>
<comment type="similarity">
    <text evidence="2">Belongs to the isochorismate synthase family.</text>
</comment>
<keyword evidence="4 8" id="KW-0413">Isomerase</keyword>
<sequence length="389" mass="41443">MSSSPEPDSSPDSNPDPASHSGRPASAPDFLLSRGDGSVRTQGARGTFTDAWEAVEAIERGEVEMVVGALPFDQHCPAALTVPERIVREPGPLEPHPYYRVGVGSRLHASLVDVDPSPAEHLRRVEAAVSTIQGSILDKVVLARAVDIAFDPPVDPRLVAARLIDLSATRDGFIAELTPAGRRGHFLVGSSPEVLVRRRGNRVRSFPLAGSAPRYRDDPAADRAAAAGLQDSQKDLDEHRFVVEHIRGVLAPLCNELRIPERPVLEKTSEMWHLATPIEGVLKDPAPTALDLALRLYPTPAVCGTPQAAAEALITTAESDRGFYAGAVGYTDAAGDGEYMVAIRCAEVNGDGTRARAWAGGGLTADSDPQAELDETTAKLRTIMRALGL</sequence>
<accession>A0ABY7UJ55</accession>
<evidence type="ECO:0000313" key="9">
    <source>
        <dbReference type="Proteomes" id="UP001218071"/>
    </source>
</evidence>
<dbReference type="PANTHER" id="PTHR42839:SF2">
    <property type="entry name" value="ISOCHORISMATE SYNTHASE ENTC"/>
    <property type="match status" value="1"/>
</dbReference>
<dbReference type="GO" id="GO:0008909">
    <property type="term" value="F:isochorismate synthase activity"/>
    <property type="evidence" value="ECO:0007669"/>
    <property type="project" value="UniProtKB-EC"/>
</dbReference>
<dbReference type="EMBL" id="CP063194">
    <property type="protein sequence ID" value="WCZ38767.1"/>
    <property type="molecule type" value="Genomic_DNA"/>
</dbReference>
<dbReference type="RefSeq" id="WP_081764516.1">
    <property type="nucleotide sequence ID" value="NZ_CBYN010000040.1"/>
</dbReference>
<gene>
    <name evidence="8" type="primary">dhbC</name>
    <name evidence="8" type="ORF">CJEDD_05785</name>
</gene>
<feature type="compositionally biased region" description="Low complexity" evidence="6">
    <location>
        <begin position="1"/>
        <end position="21"/>
    </location>
</feature>
<comment type="catalytic activity">
    <reaction evidence="1">
        <text>chorismate = isochorismate</text>
        <dbReference type="Rhea" id="RHEA:18985"/>
        <dbReference type="ChEBI" id="CHEBI:29748"/>
        <dbReference type="ChEBI" id="CHEBI:29780"/>
        <dbReference type="EC" id="5.4.4.2"/>
    </reaction>
</comment>
<feature type="domain" description="Chorismate-utilising enzyme C-terminal" evidence="7">
    <location>
        <begin position="119"/>
        <end position="379"/>
    </location>
</feature>